<reference evidence="3" key="1">
    <citation type="submission" date="2015-06" db="EMBL/GenBank/DDBJ databases">
        <authorList>
            <person name="Joergensen T."/>
        </authorList>
    </citation>
    <scope>NUCLEOTIDE SEQUENCE</scope>
    <source>
        <strain evidence="3">RGRH1803</strain>
    </source>
</reference>
<name>A0A0H5Q9D4_9ZZZZ</name>
<dbReference type="InterPro" id="IPR012337">
    <property type="entry name" value="RNaseH-like_sf"/>
</dbReference>
<dbReference type="AlphaFoldDB" id="A0A0H5Q9D4"/>
<organism evidence="3">
    <name type="scientific">uncultured prokaryote</name>
    <dbReference type="NCBI Taxonomy" id="198431"/>
    <lineage>
        <taxon>unclassified sequences</taxon>
        <taxon>environmental samples</taxon>
    </lineage>
</organism>
<dbReference type="SUPFAM" id="SSF53098">
    <property type="entry name" value="Ribonuclease H-like"/>
    <property type="match status" value="1"/>
</dbReference>
<feature type="domain" description="Integrase catalytic" evidence="2">
    <location>
        <begin position="42"/>
        <end position="224"/>
    </location>
</feature>
<dbReference type="GO" id="GO:0003676">
    <property type="term" value="F:nucleic acid binding"/>
    <property type="evidence" value="ECO:0007669"/>
    <property type="project" value="InterPro"/>
</dbReference>
<protein>
    <recommendedName>
        <fullName evidence="2">Integrase catalytic domain-containing protein</fullName>
    </recommendedName>
</protein>
<proteinExistence type="predicted"/>
<evidence type="ECO:0000313" key="3">
    <source>
        <dbReference type="EMBL" id="CRY97985.1"/>
    </source>
</evidence>
<sequence>MNKDPVKYGLPSDFKVSLRTVRRYMDKVAPKPTYAPEKVRHFECAPGQQLQIDFTYASFIFPGENRPRKLCVFEAVYPWSHKSFFTICPDLTQASWLRGIYECILRYGVPQEILCDNDRSLVTRHAGKELQFNTEFFWFCEQFDIDPRACVPGRPQTKGAVERAGRFFKDNCLSWVKIEHPEVSTIEELNDAIQEWNETYATDERVFEAAVDGELKKLTVRELFEIESKKLKHVNPDLHLTIATKTLNVSKSGALYIHGLKLQFDNAFRNSSVTVSVCSNGKFLVTNLNSFVLHEGTIPKNNLMKYKLNDKPDDEHGLEDIQIQPEVSEHNEKEHLVTQKPMVKPRTKAKFDPLSRYTITKKEKQ</sequence>
<dbReference type="PROSITE" id="PS50994">
    <property type="entry name" value="INTEGRASE"/>
    <property type="match status" value="1"/>
</dbReference>
<feature type="compositionally biased region" description="Basic and acidic residues" evidence="1">
    <location>
        <begin position="327"/>
        <end position="337"/>
    </location>
</feature>
<dbReference type="PANTHER" id="PTHR35004:SF7">
    <property type="entry name" value="INTEGRASE PROTEIN"/>
    <property type="match status" value="1"/>
</dbReference>
<evidence type="ECO:0000259" key="2">
    <source>
        <dbReference type="PROSITE" id="PS50994"/>
    </source>
</evidence>
<dbReference type="PANTHER" id="PTHR35004">
    <property type="entry name" value="TRANSPOSASE RV3428C-RELATED"/>
    <property type="match status" value="1"/>
</dbReference>
<dbReference type="GO" id="GO:0015074">
    <property type="term" value="P:DNA integration"/>
    <property type="evidence" value="ECO:0007669"/>
    <property type="project" value="InterPro"/>
</dbReference>
<accession>A0A0H5Q9D4</accession>
<reference evidence="3" key="2">
    <citation type="submission" date="2015-07" db="EMBL/GenBank/DDBJ databases">
        <title>Plasmids, circular viruses and viroids from rat gut.</title>
        <authorList>
            <person name="Jorgensen T.J."/>
            <person name="Hansen M.A."/>
            <person name="Xu Z."/>
            <person name="Tabak M.A."/>
            <person name="Sorensen S.J."/>
            <person name="Hansen L.H."/>
        </authorList>
    </citation>
    <scope>NUCLEOTIDE SEQUENCE</scope>
    <source>
        <strain evidence="3">RGRH1803</strain>
    </source>
</reference>
<dbReference type="InterPro" id="IPR001584">
    <property type="entry name" value="Integrase_cat-core"/>
</dbReference>
<evidence type="ECO:0000256" key="1">
    <source>
        <dbReference type="SAM" id="MobiDB-lite"/>
    </source>
</evidence>
<dbReference type="EMBL" id="LN854302">
    <property type="protein sequence ID" value="CRY97985.1"/>
    <property type="molecule type" value="Genomic_DNA"/>
</dbReference>
<dbReference type="Gene3D" id="3.30.420.10">
    <property type="entry name" value="Ribonuclease H-like superfamily/Ribonuclease H"/>
    <property type="match status" value="1"/>
</dbReference>
<feature type="region of interest" description="Disordered" evidence="1">
    <location>
        <begin position="326"/>
        <end position="348"/>
    </location>
</feature>
<dbReference type="InterPro" id="IPR036397">
    <property type="entry name" value="RNaseH_sf"/>
</dbReference>